<name>A0ACC0DLL8_9PEZI</name>
<reference evidence="1 2" key="1">
    <citation type="journal article" date="2022" name="New Phytol.">
        <title>Ecological generalism drives hyperdiversity of secondary metabolite gene clusters in xylarialean endophytes.</title>
        <authorList>
            <person name="Franco M.E.E."/>
            <person name="Wisecaver J.H."/>
            <person name="Arnold A.E."/>
            <person name="Ju Y.M."/>
            <person name="Slot J.C."/>
            <person name="Ahrendt S."/>
            <person name="Moore L.P."/>
            <person name="Eastman K.E."/>
            <person name="Scott K."/>
            <person name="Konkel Z."/>
            <person name="Mondo S.J."/>
            <person name="Kuo A."/>
            <person name="Hayes R.D."/>
            <person name="Haridas S."/>
            <person name="Andreopoulos B."/>
            <person name="Riley R."/>
            <person name="LaButti K."/>
            <person name="Pangilinan J."/>
            <person name="Lipzen A."/>
            <person name="Amirebrahimi M."/>
            <person name="Yan J."/>
            <person name="Adam C."/>
            <person name="Keymanesh K."/>
            <person name="Ng V."/>
            <person name="Louie K."/>
            <person name="Northen T."/>
            <person name="Drula E."/>
            <person name="Henrissat B."/>
            <person name="Hsieh H.M."/>
            <person name="Youens-Clark K."/>
            <person name="Lutzoni F."/>
            <person name="Miadlikowska J."/>
            <person name="Eastwood D.C."/>
            <person name="Hamelin R.C."/>
            <person name="Grigoriev I.V."/>
            <person name="U'Ren J.M."/>
        </authorList>
    </citation>
    <scope>NUCLEOTIDE SEQUENCE [LARGE SCALE GENOMIC DNA]</scope>
    <source>
        <strain evidence="1 2">ER1909</strain>
    </source>
</reference>
<proteinExistence type="predicted"/>
<evidence type="ECO:0000313" key="1">
    <source>
        <dbReference type="EMBL" id="KAI6093252.1"/>
    </source>
</evidence>
<keyword evidence="2" id="KW-1185">Reference proteome</keyword>
<dbReference type="Proteomes" id="UP001497680">
    <property type="component" value="Unassembled WGS sequence"/>
</dbReference>
<accession>A0ACC0DLL8</accession>
<evidence type="ECO:0000313" key="2">
    <source>
        <dbReference type="Proteomes" id="UP001497680"/>
    </source>
</evidence>
<dbReference type="EMBL" id="MU394281">
    <property type="protein sequence ID" value="KAI6093252.1"/>
    <property type="molecule type" value="Genomic_DNA"/>
</dbReference>
<protein>
    <submittedName>
        <fullName evidence="1">Uncharacterized protein</fullName>
    </submittedName>
</protein>
<gene>
    <name evidence="1" type="ORF">F4821DRAFT_222517</name>
</gene>
<comment type="caution">
    <text evidence="1">The sequence shown here is derived from an EMBL/GenBank/DDBJ whole genome shotgun (WGS) entry which is preliminary data.</text>
</comment>
<sequence>MPSLLTIPLEILLQTSSYLEVEDFGAFRLTCKYIEDSLFSTFIRHYLNLNERPFSCVEFRLQALIDISKSRLSPYLKHVVIASELLPAVYAPDHIDIDTSDPEDLEAILGDVEFLQQRADQKVFLNTGQYQMMLVEAFCNLNHLEKVVIQDNDQCFRDSTLLDNPGGRNGVEYLWSIKRISHASCLQNVLYALGKSGARPKQLDILFSKDFLSDDAFNLPSFMEEAVLPVLANIEALYITSPQLRERVVVCPEQKLRKIRTYYTRKFLARLPQIKHLHIHGFYGVDDDYFVEWLSGPTDVLYDGPRVLQPPASPAFANLYKLELTDCSIYPNDLLALVQKFSTTLRELCLGSMTFFIMPGPSEWPVFAAQLVKAGRHLEKIYFESVTLFMEDFNTMKKWDFSYAGNKMEEALHSLADVMEGNYECSFLQDDDDEGN</sequence>
<organism evidence="1 2">
    <name type="scientific">Hypoxylon rubiginosum</name>
    <dbReference type="NCBI Taxonomy" id="110542"/>
    <lineage>
        <taxon>Eukaryota</taxon>
        <taxon>Fungi</taxon>
        <taxon>Dikarya</taxon>
        <taxon>Ascomycota</taxon>
        <taxon>Pezizomycotina</taxon>
        <taxon>Sordariomycetes</taxon>
        <taxon>Xylariomycetidae</taxon>
        <taxon>Xylariales</taxon>
        <taxon>Hypoxylaceae</taxon>
        <taxon>Hypoxylon</taxon>
    </lineage>
</organism>